<feature type="domain" description="GST N-terminal" evidence="5">
    <location>
        <begin position="2"/>
        <end position="101"/>
    </location>
</feature>
<dbReference type="PaxDb" id="4565-Traes_3DL_B781DEF97.1"/>
<dbReference type="OrthoDB" id="422574at2759"/>
<name>A0A3B6GWK1_WHEAT</name>
<evidence type="ECO:0000256" key="1">
    <source>
        <dbReference type="ARBA" id="ARBA00010128"/>
    </source>
</evidence>
<dbReference type="Proteomes" id="UP000019116">
    <property type="component" value="Chromosome 3D"/>
</dbReference>
<feature type="domain" description="GST C-terminal" evidence="6">
    <location>
        <begin position="106"/>
        <end position="232"/>
    </location>
</feature>
<dbReference type="InterPro" id="IPR004046">
    <property type="entry name" value="GST_C"/>
</dbReference>
<dbReference type="FunFam" id="1.20.1050.10:FF:000004">
    <property type="entry name" value="Glutathione S-transferase F2"/>
    <property type="match status" value="1"/>
</dbReference>
<evidence type="ECO:0000313" key="8">
    <source>
        <dbReference type="Proteomes" id="UP000019116"/>
    </source>
</evidence>
<dbReference type="GO" id="GO:0009636">
    <property type="term" value="P:response to toxic substance"/>
    <property type="evidence" value="ECO:0007669"/>
    <property type="project" value="UniProtKB-ARBA"/>
</dbReference>
<sequence>MAPVKLYGMTMSWNVTRCVAALEEAGVEYDVVPIDFGAGEHKTPDHLARNRCDIRLTKTSLSSYGPLQPFGQMPVLQDGDFYVWESRAICKYTCRKNKPELLKQGNLKESAMVDVWLEVEAHQYTAALEPVILECLIRPMFGRATDQKIVEDNLVKLKKVLEVYEARLSKCKYLAGDFLSLADLNHVSATACLATTPYASLFDAYPHVKAWWSGLMARPSVQKITALKKPYFQNSV</sequence>
<dbReference type="InterPro" id="IPR036282">
    <property type="entry name" value="Glutathione-S-Trfase_C_sf"/>
</dbReference>
<dbReference type="InterPro" id="IPR010987">
    <property type="entry name" value="Glutathione-S-Trfase_C-like"/>
</dbReference>
<comment type="catalytic activity">
    <reaction evidence="4">
        <text>RX + glutathione = an S-substituted glutathione + a halide anion + H(+)</text>
        <dbReference type="Rhea" id="RHEA:16437"/>
        <dbReference type="ChEBI" id="CHEBI:15378"/>
        <dbReference type="ChEBI" id="CHEBI:16042"/>
        <dbReference type="ChEBI" id="CHEBI:17792"/>
        <dbReference type="ChEBI" id="CHEBI:57925"/>
        <dbReference type="ChEBI" id="CHEBI:90779"/>
        <dbReference type="EC" id="2.5.1.18"/>
    </reaction>
</comment>
<dbReference type="InterPro" id="IPR036249">
    <property type="entry name" value="Thioredoxin-like_sf"/>
</dbReference>
<dbReference type="EnsemblPlants" id="TraesCS3D02G299700.1">
    <property type="protein sequence ID" value="TraesCS3D02G299700.1"/>
    <property type="gene ID" value="TraesCS3D02G299700"/>
</dbReference>
<dbReference type="Gramene" id="TraesCS3D02G299700.1">
    <property type="protein sequence ID" value="TraesCS3D02G299700.1"/>
    <property type="gene ID" value="TraesCS3D02G299700"/>
</dbReference>
<organism evidence="7">
    <name type="scientific">Triticum aestivum</name>
    <name type="common">Wheat</name>
    <dbReference type="NCBI Taxonomy" id="4565"/>
    <lineage>
        <taxon>Eukaryota</taxon>
        <taxon>Viridiplantae</taxon>
        <taxon>Streptophyta</taxon>
        <taxon>Embryophyta</taxon>
        <taxon>Tracheophyta</taxon>
        <taxon>Spermatophyta</taxon>
        <taxon>Magnoliopsida</taxon>
        <taxon>Liliopsida</taxon>
        <taxon>Poales</taxon>
        <taxon>Poaceae</taxon>
        <taxon>BOP clade</taxon>
        <taxon>Pooideae</taxon>
        <taxon>Triticodae</taxon>
        <taxon>Triticeae</taxon>
        <taxon>Triticinae</taxon>
        <taxon>Triticum</taxon>
    </lineage>
</organism>
<evidence type="ECO:0000256" key="4">
    <source>
        <dbReference type="ARBA" id="ARBA00047960"/>
    </source>
</evidence>
<dbReference type="PROSITE" id="PS50404">
    <property type="entry name" value="GST_NTER"/>
    <property type="match status" value="1"/>
</dbReference>
<dbReference type="CDD" id="cd03187">
    <property type="entry name" value="GST_C_Phi"/>
    <property type="match status" value="1"/>
</dbReference>
<dbReference type="Gramene" id="TraesCAD_scaffold_003510_01G000500.1">
    <property type="protein sequence ID" value="TraesCAD_scaffold_003510_01G000500.1"/>
    <property type="gene ID" value="TraesCAD_scaffold_003510_01G000500"/>
</dbReference>
<keyword evidence="3" id="KW-0808">Transferase</keyword>
<dbReference type="SMR" id="A0A3B6GWK1"/>
<dbReference type="PROSITE" id="PS50405">
    <property type="entry name" value="GST_CTER"/>
    <property type="match status" value="1"/>
</dbReference>
<dbReference type="SFLD" id="SFLDG00358">
    <property type="entry name" value="Main_(cytGST)"/>
    <property type="match status" value="1"/>
</dbReference>
<dbReference type="CDD" id="cd03053">
    <property type="entry name" value="GST_N_Phi"/>
    <property type="match status" value="1"/>
</dbReference>
<dbReference type="PANTHER" id="PTHR43900">
    <property type="entry name" value="GLUTATHIONE S-TRANSFERASE RHO"/>
    <property type="match status" value="1"/>
</dbReference>
<dbReference type="SUPFAM" id="SSF47616">
    <property type="entry name" value="GST C-terminal domain-like"/>
    <property type="match status" value="1"/>
</dbReference>
<evidence type="ECO:0000256" key="2">
    <source>
        <dbReference type="ARBA" id="ARBA00012452"/>
    </source>
</evidence>
<dbReference type="Pfam" id="PF02798">
    <property type="entry name" value="GST_N"/>
    <property type="match status" value="1"/>
</dbReference>
<dbReference type="Gramene" id="TraesCLE_scaffold_012119_01G000200.1">
    <property type="protein sequence ID" value="TraesCLE_scaffold_012119_01G000200.1"/>
    <property type="gene ID" value="TraesCLE_scaffold_012119_01G000200"/>
</dbReference>
<dbReference type="Gene3D" id="1.20.1050.10">
    <property type="match status" value="1"/>
</dbReference>
<dbReference type="GO" id="GO:0004364">
    <property type="term" value="F:glutathione transferase activity"/>
    <property type="evidence" value="ECO:0000318"/>
    <property type="project" value="GO_Central"/>
</dbReference>
<evidence type="ECO:0000313" key="7">
    <source>
        <dbReference type="EnsemblPlants" id="TraesCS3D02G299700.1"/>
    </source>
</evidence>
<dbReference type="InterPro" id="IPR040079">
    <property type="entry name" value="Glutathione_S-Trfase"/>
</dbReference>
<dbReference type="Pfam" id="PF00043">
    <property type="entry name" value="GST_C"/>
    <property type="match status" value="1"/>
</dbReference>
<accession>A0A3B6GWK1</accession>
<keyword evidence="8" id="KW-1185">Reference proteome</keyword>
<reference evidence="7" key="1">
    <citation type="submission" date="2018-08" db="EMBL/GenBank/DDBJ databases">
        <authorList>
            <person name="Rossello M."/>
        </authorList>
    </citation>
    <scope>NUCLEOTIDE SEQUENCE [LARGE SCALE GENOMIC DNA]</scope>
    <source>
        <strain evidence="7">cv. Chinese Spring</strain>
    </source>
</reference>
<dbReference type="SFLD" id="SFLDS00019">
    <property type="entry name" value="Glutathione_Transferase_(cytos"/>
    <property type="match status" value="1"/>
</dbReference>
<dbReference type="Gramene" id="TraesCS3D03G0686300.1">
    <property type="protein sequence ID" value="TraesCS3D03G0686300.1.CDS"/>
    <property type="gene ID" value="TraesCS3D03G0686300"/>
</dbReference>
<proteinExistence type="inferred from homology"/>
<dbReference type="Gene3D" id="3.40.30.10">
    <property type="entry name" value="Glutaredoxin"/>
    <property type="match status" value="1"/>
</dbReference>
<dbReference type="Gramene" id="TraesWEE_scaffold_001049_01G000300.1">
    <property type="protein sequence ID" value="TraesWEE_scaffold_001049_01G000300.1"/>
    <property type="gene ID" value="TraesWEE_scaffold_001049_01G000300"/>
</dbReference>
<evidence type="ECO:0000259" key="5">
    <source>
        <dbReference type="PROSITE" id="PS50404"/>
    </source>
</evidence>
<protein>
    <recommendedName>
        <fullName evidence="2">glutathione transferase</fullName>
        <ecNumber evidence="2">2.5.1.18</ecNumber>
    </recommendedName>
</protein>
<dbReference type="GO" id="GO:0005737">
    <property type="term" value="C:cytoplasm"/>
    <property type="evidence" value="ECO:0000318"/>
    <property type="project" value="GO_Central"/>
</dbReference>
<dbReference type="InterPro" id="IPR034347">
    <property type="entry name" value="GST_Phi_C"/>
</dbReference>
<dbReference type="GO" id="GO:0043295">
    <property type="term" value="F:glutathione binding"/>
    <property type="evidence" value="ECO:0000318"/>
    <property type="project" value="GO_Central"/>
</dbReference>
<gene>
    <name evidence="7" type="primary">LOC123079264</name>
</gene>
<evidence type="ECO:0000259" key="6">
    <source>
        <dbReference type="PROSITE" id="PS50405"/>
    </source>
</evidence>
<comment type="similarity">
    <text evidence="1">Belongs to the GST superfamily. Phi family.</text>
</comment>
<reference evidence="7" key="2">
    <citation type="submission" date="2018-10" db="UniProtKB">
        <authorList>
            <consortium name="EnsemblPlants"/>
        </authorList>
    </citation>
    <scope>IDENTIFICATION</scope>
</reference>
<dbReference type="SUPFAM" id="SSF52833">
    <property type="entry name" value="Thioredoxin-like"/>
    <property type="match status" value="1"/>
</dbReference>
<dbReference type="GO" id="GO:0006749">
    <property type="term" value="P:glutathione metabolic process"/>
    <property type="evidence" value="ECO:0000318"/>
    <property type="project" value="GO_Central"/>
</dbReference>
<dbReference type="Gramene" id="TraesROB_scaffold_003104_01G000300.1">
    <property type="protein sequence ID" value="TraesROB_scaffold_003104_01G000300.1"/>
    <property type="gene ID" value="TraesROB_scaffold_003104_01G000300"/>
</dbReference>
<dbReference type="PANTHER" id="PTHR43900:SF77">
    <property type="entry name" value="GLUTATHIONE TRANSFERASE"/>
    <property type="match status" value="1"/>
</dbReference>
<evidence type="ECO:0000256" key="3">
    <source>
        <dbReference type="ARBA" id="ARBA00022679"/>
    </source>
</evidence>
<dbReference type="InterPro" id="IPR004045">
    <property type="entry name" value="Glutathione_S-Trfase_N"/>
</dbReference>
<dbReference type="STRING" id="4565.A0A3B6GWK1"/>
<dbReference type="EC" id="2.5.1.18" evidence="2"/>
<dbReference type="AlphaFoldDB" id="A0A3B6GWK1"/>